<dbReference type="InterPro" id="IPR045455">
    <property type="entry name" value="NrS-1_pol-like_helicase"/>
</dbReference>
<reference evidence="5 6" key="1">
    <citation type="submission" date="2019-02" db="EMBL/GenBank/DDBJ databases">
        <title>Deep-cultivation of Planctomycetes and their phenomic and genomic characterization uncovers novel biology.</title>
        <authorList>
            <person name="Wiegand S."/>
            <person name="Jogler M."/>
            <person name="Boedeker C."/>
            <person name="Pinto D."/>
            <person name="Vollmers J."/>
            <person name="Rivas-Marin E."/>
            <person name="Kohn T."/>
            <person name="Peeters S.H."/>
            <person name="Heuer A."/>
            <person name="Rast P."/>
            <person name="Oberbeckmann S."/>
            <person name="Bunk B."/>
            <person name="Jeske O."/>
            <person name="Meyerdierks A."/>
            <person name="Storesund J.E."/>
            <person name="Kallscheuer N."/>
            <person name="Luecker S."/>
            <person name="Lage O.M."/>
            <person name="Pohl T."/>
            <person name="Merkel B.J."/>
            <person name="Hornburger P."/>
            <person name="Mueller R.-W."/>
            <person name="Bruemmer F."/>
            <person name="Labrenz M."/>
            <person name="Spormann A.M."/>
            <person name="Op Den Camp H."/>
            <person name="Overmann J."/>
            <person name="Amann R."/>
            <person name="Jetten M.S.M."/>
            <person name="Mascher T."/>
            <person name="Medema M.H."/>
            <person name="Devos D.P."/>
            <person name="Kaster A.-K."/>
            <person name="Ovreas L."/>
            <person name="Rohde M."/>
            <person name="Galperin M.Y."/>
            <person name="Jogler C."/>
        </authorList>
    </citation>
    <scope>NUCLEOTIDE SEQUENCE [LARGE SCALE GENOMIC DNA]</scope>
    <source>
        <strain evidence="5 6">KOR34</strain>
    </source>
</reference>
<name>A0A5C5VFN7_9BACT</name>
<dbReference type="SUPFAM" id="SSF52540">
    <property type="entry name" value="P-loop containing nucleoside triphosphate hydrolases"/>
    <property type="match status" value="1"/>
</dbReference>
<evidence type="ECO:0000256" key="2">
    <source>
        <dbReference type="ARBA" id="ARBA00022801"/>
    </source>
</evidence>
<dbReference type="InterPro" id="IPR027417">
    <property type="entry name" value="P-loop_NTPase"/>
</dbReference>
<dbReference type="EMBL" id="SIHJ01000001">
    <property type="protein sequence ID" value="TWT37478.1"/>
    <property type="molecule type" value="Genomic_DNA"/>
</dbReference>
<dbReference type="Pfam" id="PF09250">
    <property type="entry name" value="Prim-Pol"/>
    <property type="match status" value="1"/>
</dbReference>
<dbReference type="InterPro" id="IPR015330">
    <property type="entry name" value="DNA_primase/pol_bifunc_N"/>
</dbReference>
<dbReference type="OrthoDB" id="288091at2"/>
<dbReference type="AlphaFoldDB" id="A0A5C5VFN7"/>
<dbReference type="Pfam" id="PF19263">
    <property type="entry name" value="DUF5906"/>
    <property type="match status" value="1"/>
</dbReference>
<organism evidence="5 6">
    <name type="scientific">Posidoniimonas corsicana</name>
    <dbReference type="NCBI Taxonomy" id="1938618"/>
    <lineage>
        <taxon>Bacteria</taxon>
        <taxon>Pseudomonadati</taxon>
        <taxon>Planctomycetota</taxon>
        <taxon>Planctomycetia</taxon>
        <taxon>Pirellulales</taxon>
        <taxon>Lacipirellulaceae</taxon>
        <taxon>Posidoniimonas</taxon>
    </lineage>
</organism>
<comment type="caution">
    <text evidence="5">The sequence shown here is derived from an EMBL/GenBank/DDBJ whole genome shotgun (WGS) entry which is preliminary data.</text>
</comment>
<dbReference type="InterPro" id="IPR051620">
    <property type="entry name" value="ORF904-like_C"/>
</dbReference>
<dbReference type="InterPro" id="IPR014818">
    <property type="entry name" value="Phage/plasmid_primase_P4_C"/>
</dbReference>
<dbReference type="InterPro" id="IPR006500">
    <property type="entry name" value="Helicase_put_C_phage/plasmid"/>
</dbReference>
<dbReference type="SMART" id="SM00885">
    <property type="entry name" value="D5_N"/>
    <property type="match status" value="1"/>
</dbReference>
<evidence type="ECO:0000259" key="4">
    <source>
        <dbReference type="PROSITE" id="PS51206"/>
    </source>
</evidence>
<keyword evidence="3" id="KW-0067">ATP-binding</keyword>
<dbReference type="Gene3D" id="3.40.50.300">
    <property type="entry name" value="P-loop containing nucleotide triphosphate hydrolases"/>
    <property type="match status" value="1"/>
</dbReference>
<sequence>MVNNNLTASAVETPILGPPDMGEYRVELKEAVAELIDQGFPVTVCNGKSPGDPAMGNGWQHQRLDADQAATIIDRVPFPTIGVMQGAAGGAVDFDIDGDEELDAFNELFDGDPPVLPTYTSGRQGGEHRLAAYDSRLNAIGKSFHTFKAPSGKRITVRLGCPKLDEKGELVQGASQSIVPPSYHALGSDKDEDQAKKGPLRWSGKRYAFKPGLSIDDIGLPMLPDSVVDKLVAAANPAPAKPIVQDLTDTAAPTDAVVAAMLRSTRNMQDGGDGSKRLVAVCCRLAEFNLRDGDAVAAVRAYELQRPFPRHYTDADILARLKYAYTRPDVQVGAALVQRQALTDMGNAVRFVQRYGDRVRYVAAWGKFLVWTGNRWTMNETGEVQRLAKQTARSIYAEASLVDDEEEAKKISKHAQSSQSRTRLDAMLALAESELPIPVRHNSLDADPWLLNCENGVLDLRTGELLRHDAGHLLTRTTGIEYPTDAGEDAVLWMGFLDQIFGGDTELIRFLQRMMGLALVGQQVEHVLPIFWGGGANGKSVFINTVQKAMGDYAMTAPPGLLMTKRSDGHPTENADLFRKRLVVLAETKDGQRLDEGLVKATTGGDRIRARRMREDFWEFTPSHTPVVVTNHRPMVQGDDFGIWRRLRLVPFTVTIPPDKQDRHLPEKLEAELPAILRWLVQGCLSWQRSGLQEPRCVRAATDDYRADCDNLARWLDEEAVATANAQTQSSVLLKRYRDWCDRNGETALSHRRFGERLSATFAKEKQSRGMCYIGIGIAAADPVQV</sequence>
<proteinExistence type="predicted"/>
<dbReference type="InterPro" id="IPR014015">
    <property type="entry name" value="Helicase_SF3_DNA-vir"/>
</dbReference>
<accession>A0A5C5VFN7</accession>
<keyword evidence="6" id="KW-1185">Reference proteome</keyword>
<evidence type="ECO:0000256" key="3">
    <source>
        <dbReference type="ARBA" id="ARBA00022840"/>
    </source>
</evidence>
<dbReference type="PROSITE" id="PS51206">
    <property type="entry name" value="SF3_HELICASE_1"/>
    <property type="match status" value="1"/>
</dbReference>
<dbReference type="GO" id="GO:0005524">
    <property type="term" value="F:ATP binding"/>
    <property type="evidence" value="ECO:0007669"/>
    <property type="project" value="UniProtKB-KW"/>
</dbReference>
<dbReference type="PANTHER" id="PTHR35372:SF2">
    <property type="entry name" value="SF3 HELICASE DOMAIN-CONTAINING PROTEIN"/>
    <property type="match status" value="1"/>
</dbReference>
<gene>
    <name evidence="5" type="ORF">KOR34_24300</name>
</gene>
<protein>
    <recommendedName>
        <fullName evidence="4">SF3 helicase domain-containing protein</fullName>
    </recommendedName>
</protein>
<evidence type="ECO:0000313" key="6">
    <source>
        <dbReference type="Proteomes" id="UP000316714"/>
    </source>
</evidence>
<dbReference type="NCBIfam" id="TIGR01613">
    <property type="entry name" value="primase_Cterm"/>
    <property type="match status" value="1"/>
</dbReference>
<keyword evidence="1" id="KW-0547">Nucleotide-binding</keyword>
<feature type="domain" description="SF3 helicase" evidence="4">
    <location>
        <begin position="506"/>
        <end position="665"/>
    </location>
</feature>
<dbReference type="GO" id="GO:0016787">
    <property type="term" value="F:hydrolase activity"/>
    <property type="evidence" value="ECO:0007669"/>
    <property type="project" value="UniProtKB-KW"/>
</dbReference>
<dbReference type="Proteomes" id="UP000316714">
    <property type="component" value="Unassembled WGS sequence"/>
</dbReference>
<dbReference type="PANTHER" id="PTHR35372">
    <property type="entry name" value="ATP BINDING PROTEIN-RELATED"/>
    <property type="match status" value="1"/>
</dbReference>
<dbReference type="RefSeq" id="WP_146564813.1">
    <property type="nucleotide sequence ID" value="NZ_SIHJ01000001.1"/>
</dbReference>
<dbReference type="Pfam" id="PF08706">
    <property type="entry name" value="D5_N"/>
    <property type="match status" value="1"/>
</dbReference>
<evidence type="ECO:0000313" key="5">
    <source>
        <dbReference type="EMBL" id="TWT37478.1"/>
    </source>
</evidence>
<evidence type="ECO:0000256" key="1">
    <source>
        <dbReference type="ARBA" id="ARBA00022741"/>
    </source>
</evidence>
<keyword evidence="2" id="KW-0378">Hydrolase</keyword>